<evidence type="ECO:0000313" key="2">
    <source>
        <dbReference type="Proteomes" id="UP000215433"/>
    </source>
</evidence>
<dbReference type="InterPro" id="IPR051159">
    <property type="entry name" value="Hexapeptide_acetyltransf"/>
</dbReference>
<dbReference type="Gene3D" id="2.160.10.10">
    <property type="entry name" value="Hexapeptide repeat proteins"/>
    <property type="match status" value="1"/>
</dbReference>
<dbReference type="InterPro" id="IPR011004">
    <property type="entry name" value="Trimer_LpxA-like_sf"/>
</dbReference>
<dbReference type="InterPro" id="IPR001451">
    <property type="entry name" value="Hexapep"/>
</dbReference>
<proteinExistence type="predicted"/>
<dbReference type="Pfam" id="PF00132">
    <property type="entry name" value="Hexapep"/>
    <property type="match status" value="1"/>
</dbReference>
<gene>
    <name evidence="1" type="ORF">Tam10B_0603</name>
</gene>
<dbReference type="OrthoDB" id="2643438at2"/>
<reference evidence="1 2" key="1">
    <citation type="submission" date="2017-05" db="EMBL/GenBank/DDBJ databases">
        <title>Bifidobacterium vansinderenii sp. nov.</title>
        <authorList>
            <person name="Lugli G.A."/>
            <person name="Duranti S."/>
            <person name="Mangifesta M."/>
        </authorList>
    </citation>
    <scope>NUCLEOTIDE SEQUENCE [LARGE SCALE GENOMIC DNA]</scope>
    <source>
        <strain evidence="1 2">Tam10B</strain>
    </source>
</reference>
<protein>
    <submittedName>
        <fullName evidence="1">Exopolysaccharide biosynthesis protein</fullName>
    </submittedName>
</protein>
<dbReference type="RefSeq" id="WP_093959792.1">
    <property type="nucleotide sequence ID" value="NZ_NEWD01000005.1"/>
</dbReference>
<dbReference type="PANTHER" id="PTHR23416:SF78">
    <property type="entry name" value="LIPOPOLYSACCHARIDE BIOSYNTHESIS O-ACETYL TRANSFERASE WBBJ-RELATED"/>
    <property type="match status" value="1"/>
</dbReference>
<dbReference type="SUPFAM" id="SSF51161">
    <property type="entry name" value="Trimeric LpxA-like enzymes"/>
    <property type="match status" value="1"/>
</dbReference>
<evidence type="ECO:0000313" key="1">
    <source>
        <dbReference type="EMBL" id="OXN01205.1"/>
    </source>
</evidence>
<organism evidence="1 2">
    <name type="scientific">Bifidobacterium vansinderenii</name>
    <dbReference type="NCBI Taxonomy" id="1984871"/>
    <lineage>
        <taxon>Bacteria</taxon>
        <taxon>Bacillati</taxon>
        <taxon>Actinomycetota</taxon>
        <taxon>Actinomycetes</taxon>
        <taxon>Bifidobacteriales</taxon>
        <taxon>Bifidobacteriaceae</taxon>
        <taxon>Bifidobacterium</taxon>
    </lineage>
</organism>
<dbReference type="Proteomes" id="UP000215433">
    <property type="component" value="Unassembled WGS sequence"/>
</dbReference>
<sequence length="162" mass="18265">MILIKAWYRFTGLILKWFYRVVFGGGFRYGKRFHMRRAFQLTVENGAKVTLGDDVFFNDFCALHARKAISIGDGTIFGENVRIYDHNHRFADPTLPIKDQGYTEAPVTIGEHCWIGSNVTILKGVTIGDNVVIGAGCVVAQDVPSNVIVRQDVKLSMEEIRR</sequence>
<keyword evidence="2" id="KW-1185">Reference proteome</keyword>
<dbReference type="EMBL" id="NEWD01000005">
    <property type="protein sequence ID" value="OXN01205.1"/>
    <property type="molecule type" value="Genomic_DNA"/>
</dbReference>
<accession>A0A229W029</accession>
<comment type="caution">
    <text evidence="1">The sequence shown here is derived from an EMBL/GenBank/DDBJ whole genome shotgun (WGS) entry which is preliminary data.</text>
</comment>
<dbReference type="AlphaFoldDB" id="A0A229W029"/>
<name>A0A229W029_9BIFI</name>
<dbReference type="CDD" id="cd04647">
    <property type="entry name" value="LbH_MAT_like"/>
    <property type="match status" value="1"/>
</dbReference>
<dbReference type="PANTHER" id="PTHR23416">
    <property type="entry name" value="SIALIC ACID SYNTHASE-RELATED"/>
    <property type="match status" value="1"/>
</dbReference>